<dbReference type="NCBIfam" id="TIGR01198">
    <property type="entry name" value="pgl"/>
    <property type="match status" value="1"/>
</dbReference>
<dbReference type="EMBL" id="LPUY01000074">
    <property type="protein sequence ID" value="KUP92583.1"/>
    <property type="molecule type" value="Genomic_DNA"/>
</dbReference>
<comment type="function">
    <text evidence="2 7">Hydrolysis of 6-phosphogluconolactone to 6-phosphogluconate.</text>
</comment>
<comment type="pathway">
    <text evidence="3 7">Carbohydrate degradation; pentose phosphate pathway; D-ribulose 5-phosphate from D-glucose 6-phosphate (oxidative stage): step 2/3.</text>
</comment>
<dbReference type="AlphaFoldDB" id="A0A132BW23"/>
<evidence type="ECO:0000256" key="7">
    <source>
        <dbReference type="RuleBase" id="RU365095"/>
    </source>
</evidence>
<dbReference type="InterPro" id="IPR039104">
    <property type="entry name" value="6PGL"/>
</dbReference>
<dbReference type="OrthoDB" id="9810967at2"/>
<dbReference type="Proteomes" id="UP000068382">
    <property type="component" value="Unassembled WGS sequence"/>
</dbReference>
<dbReference type="PANTHER" id="PTHR11054:SF0">
    <property type="entry name" value="6-PHOSPHOGLUCONOLACTONASE"/>
    <property type="match status" value="1"/>
</dbReference>
<dbReference type="InterPro" id="IPR005900">
    <property type="entry name" value="6-phosphogluconolactonase_DevB"/>
</dbReference>
<name>A0A132BW23_9RHOB</name>
<dbReference type="Pfam" id="PF01182">
    <property type="entry name" value="Glucosamine_iso"/>
    <property type="match status" value="1"/>
</dbReference>
<evidence type="ECO:0000256" key="6">
    <source>
        <dbReference type="ARBA" id="ARBA00020337"/>
    </source>
</evidence>
<dbReference type="EC" id="3.1.1.31" evidence="5 7"/>
<comment type="caution">
    <text evidence="9">The sequence shown here is derived from an EMBL/GenBank/DDBJ whole genome shotgun (WGS) entry which is preliminary data.</text>
</comment>
<dbReference type="GO" id="GO:0005975">
    <property type="term" value="P:carbohydrate metabolic process"/>
    <property type="evidence" value="ECO:0007669"/>
    <property type="project" value="UniProtKB-UniRule"/>
</dbReference>
<dbReference type="RefSeq" id="WP_068244152.1">
    <property type="nucleotide sequence ID" value="NZ_LPUY01000074.1"/>
</dbReference>
<dbReference type="GO" id="GO:0006098">
    <property type="term" value="P:pentose-phosphate shunt"/>
    <property type="evidence" value="ECO:0007669"/>
    <property type="project" value="UniProtKB-UniPathway"/>
</dbReference>
<evidence type="ECO:0000256" key="3">
    <source>
        <dbReference type="ARBA" id="ARBA00004961"/>
    </source>
</evidence>
<evidence type="ECO:0000313" key="10">
    <source>
        <dbReference type="Proteomes" id="UP000068382"/>
    </source>
</evidence>
<comment type="catalytic activity">
    <reaction evidence="1 7">
        <text>6-phospho-D-glucono-1,5-lactone + H2O = 6-phospho-D-gluconate + H(+)</text>
        <dbReference type="Rhea" id="RHEA:12556"/>
        <dbReference type="ChEBI" id="CHEBI:15377"/>
        <dbReference type="ChEBI" id="CHEBI:15378"/>
        <dbReference type="ChEBI" id="CHEBI:57955"/>
        <dbReference type="ChEBI" id="CHEBI:58759"/>
        <dbReference type="EC" id="3.1.1.31"/>
    </reaction>
</comment>
<dbReference type="Gene3D" id="3.40.50.1360">
    <property type="match status" value="1"/>
</dbReference>
<feature type="domain" description="Glucosamine/galactosamine-6-phosphate isomerase" evidence="8">
    <location>
        <begin position="7"/>
        <end position="221"/>
    </location>
</feature>
<dbReference type="PATRIC" id="fig|1768241.3.peg.2675"/>
<dbReference type="PANTHER" id="PTHR11054">
    <property type="entry name" value="6-PHOSPHOGLUCONOLACTONASE"/>
    <property type="match status" value="1"/>
</dbReference>
<dbReference type="CDD" id="cd01400">
    <property type="entry name" value="6PGL"/>
    <property type="match status" value="1"/>
</dbReference>
<accession>A0A132BW23</accession>
<sequence>MEIKEYPDREMLSISVANRIAGDLKNHLLRNGTAAIAVAGGTSPGPVFDDLCAAELDWSNVCVMASDERWVPEDSDRSNAKLIRSRLLTDRAAAATFLPFYQDGVEPEDAIGSLSENVRAQGNLAVALLGMGADMHTASLFPGVPGLKAALSPDAPEVAILRPDSQPEARISLTARVLDAAMAKHLLIFGTEKRQALERALTLPPEEAPIQSVLTGCQVHWSP</sequence>
<proteinExistence type="inferred from homology"/>
<evidence type="ECO:0000256" key="1">
    <source>
        <dbReference type="ARBA" id="ARBA00000832"/>
    </source>
</evidence>
<comment type="similarity">
    <text evidence="4 7">Belongs to the glucosamine/galactosamine-6-phosphate isomerase family. 6-phosphogluconolactonase subfamily.</text>
</comment>
<keyword evidence="7 9" id="KW-0378">Hydrolase</keyword>
<reference evidence="9 10" key="1">
    <citation type="submission" date="2015-12" db="EMBL/GenBank/DDBJ databases">
        <title>Genome sequence of the marine Rhodobacteraceae strain O3.65, Candidatus Tritonibacter horizontis.</title>
        <authorList>
            <person name="Poehlein A."/>
            <person name="Giebel H.A."/>
            <person name="Voget S."/>
            <person name="Brinkhoff T."/>
        </authorList>
    </citation>
    <scope>NUCLEOTIDE SEQUENCE [LARGE SCALE GENOMIC DNA]</scope>
    <source>
        <strain evidence="9 10">O3.65</strain>
    </source>
</reference>
<dbReference type="UniPathway" id="UPA00115">
    <property type="reaction ID" value="UER00409"/>
</dbReference>
<organism evidence="9 10">
    <name type="scientific">Tritonibacter horizontis</name>
    <dbReference type="NCBI Taxonomy" id="1768241"/>
    <lineage>
        <taxon>Bacteria</taxon>
        <taxon>Pseudomonadati</taxon>
        <taxon>Pseudomonadota</taxon>
        <taxon>Alphaproteobacteria</taxon>
        <taxon>Rhodobacterales</taxon>
        <taxon>Paracoccaceae</taxon>
        <taxon>Tritonibacter</taxon>
    </lineage>
</organism>
<evidence type="ECO:0000256" key="4">
    <source>
        <dbReference type="ARBA" id="ARBA00010662"/>
    </source>
</evidence>
<protein>
    <recommendedName>
        <fullName evidence="6 7">6-phosphogluconolactonase</fullName>
        <shortName evidence="7">6PGL</shortName>
        <ecNumber evidence="5 7">3.1.1.31</ecNumber>
    </recommendedName>
</protein>
<evidence type="ECO:0000313" key="9">
    <source>
        <dbReference type="EMBL" id="KUP92583.1"/>
    </source>
</evidence>
<evidence type="ECO:0000259" key="8">
    <source>
        <dbReference type="Pfam" id="PF01182"/>
    </source>
</evidence>
<dbReference type="InterPro" id="IPR006148">
    <property type="entry name" value="Glc/Gal-6P_isomerase"/>
</dbReference>
<dbReference type="InterPro" id="IPR037171">
    <property type="entry name" value="NagB/RpiA_transferase-like"/>
</dbReference>
<dbReference type="GO" id="GO:0017057">
    <property type="term" value="F:6-phosphogluconolactonase activity"/>
    <property type="evidence" value="ECO:0007669"/>
    <property type="project" value="UniProtKB-UniRule"/>
</dbReference>
<keyword evidence="10" id="KW-1185">Reference proteome</keyword>
<gene>
    <name evidence="7 9" type="primary">pgl</name>
    <name evidence="9" type="ORF">TRIHO_25530</name>
</gene>
<evidence type="ECO:0000256" key="2">
    <source>
        <dbReference type="ARBA" id="ARBA00002681"/>
    </source>
</evidence>
<dbReference type="SUPFAM" id="SSF100950">
    <property type="entry name" value="NagB/RpiA/CoA transferase-like"/>
    <property type="match status" value="1"/>
</dbReference>
<evidence type="ECO:0000256" key="5">
    <source>
        <dbReference type="ARBA" id="ARBA00013198"/>
    </source>
</evidence>